<reference evidence="1 2" key="1">
    <citation type="submission" date="2020-08" db="EMBL/GenBank/DDBJ databases">
        <title>Genomic Encyclopedia of Type Strains, Phase IV (KMG-IV): sequencing the most valuable type-strain genomes for metagenomic binning, comparative biology and taxonomic classification.</title>
        <authorList>
            <person name="Goeker M."/>
        </authorList>
    </citation>
    <scope>NUCLEOTIDE SEQUENCE [LARGE SCALE GENOMIC DNA]</scope>
    <source>
        <strain evidence="1 2">DSM 27471</strain>
    </source>
</reference>
<gene>
    <name evidence="1" type="ORF">FHX64_000801</name>
</gene>
<keyword evidence="2" id="KW-1185">Reference proteome</keyword>
<evidence type="ECO:0000313" key="1">
    <source>
        <dbReference type="EMBL" id="MBB3186638.1"/>
    </source>
</evidence>
<name>A0A7W5DQ13_9PORP</name>
<comment type="caution">
    <text evidence="1">The sequence shown here is derived from an EMBL/GenBank/DDBJ whole genome shotgun (WGS) entry which is preliminary data.</text>
</comment>
<dbReference type="Proteomes" id="UP000544222">
    <property type="component" value="Unassembled WGS sequence"/>
</dbReference>
<protein>
    <submittedName>
        <fullName evidence="1">Uncharacterized protein</fullName>
    </submittedName>
</protein>
<organism evidence="1 2">
    <name type="scientific">Microbacter margulisiae</name>
    <dbReference type="NCBI Taxonomy" id="1350067"/>
    <lineage>
        <taxon>Bacteria</taxon>
        <taxon>Pseudomonadati</taxon>
        <taxon>Bacteroidota</taxon>
        <taxon>Bacteroidia</taxon>
        <taxon>Bacteroidales</taxon>
        <taxon>Porphyromonadaceae</taxon>
        <taxon>Microbacter</taxon>
    </lineage>
</organism>
<dbReference type="AlphaFoldDB" id="A0A7W5DQ13"/>
<accession>A0A7W5DQ13</accession>
<sequence>MIPTIGKAAYANNALLCITHKNQWNPIIIKITVRTPIEQRPEKRRSYYENKMAVS</sequence>
<proteinExistence type="predicted"/>
<evidence type="ECO:0000313" key="2">
    <source>
        <dbReference type="Proteomes" id="UP000544222"/>
    </source>
</evidence>
<dbReference type="EMBL" id="JACHYB010000001">
    <property type="protein sequence ID" value="MBB3186638.1"/>
    <property type="molecule type" value="Genomic_DNA"/>
</dbReference>